<dbReference type="AlphaFoldDB" id="A0A2T9Y966"/>
<comment type="caution">
    <text evidence="1">The sequence shown here is derived from an EMBL/GenBank/DDBJ whole genome shotgun (WGS) entry which is preliminary data.</text>
</comment>
<protein>
    <submittedName>
        <fullName evidence="1">Uncharacterized protein</fullName>
    </submittedName>
</protein>
<organism evidence="1 3">
    <name type="scientific">Smittium megazygosporum</name>
    <dbReference type="NCBI Taxonomy" id="133381"/>
    <lineage>
        <taxon>Eukaryota</taxon>
        <taxon>Fungi</taxon>
        <taxon>Fungi incertae sedis</taxon>
        <taxon>Zoopagomycota</taxon>
        <taxon>Kickxellomycotina</taxon>
        <taxon>Harpellomycetes</taxon>
        <taxon>Harpellales</taxon>
        <taxon>Legeriomycetaceae</taxon>
        <taxon>Smittium</taxon>
    </lineage>
</organism>
<evidence type="ECO:0000313" key="1">
    <source>
        <dbReference type="EMBL" id="PVU88869.1"/>
    </source>
</evidence>
<name>A0A2T9Y966_9FUNG</name>
<gene>
    <name evidence="2" type="ORF">BB560_003854</name>
    <name evidence="1" type="ORF">BB560_006333</name>
</gene>
<evidence type="ECO:0000313" key="2">
    <source>
        <dbReference type="EMBL" id="PVV01716.1"/>
    </source>
</evidence>
<dbReference type="EMBL" id="MBFS01003107">
    <property type="protein sequence ID" value="PVU88869.1"/>
    <property type="molecule type" value="Genomic_DNA"/>
</dbReference>
<accession>A0A2T9Y966</accession>
<sequence>MNVKSLILNTQKRFYARRLKPPSFDPANIEIKYSLPENHSGLLDNESKVFEIPTYFEKRHASIKKEAIRKNQHYSELIKNNPQLLDIHNKFKNNVYGNLYTFTVLIIDFGSL</sequence>
<evidence type="ECO:0000313" key="3">
    <source>
        <dbReference type="Proteomes" id="UP000245609"/>
    </source>
</evidence>
<proteinExistence type="predicted"/>
<dbReference type="EMBL" id="MBFS01000860">
    <property type="protein sequence ID" value="PVV01716.1"/>
    <property type="molecule type" value="Genomic_DNA"/>
</dbReference>
<dbReference type="Proteomes" id="UP000245609">
    <property type="component" value="Unassembled WGS sequence"/>
</dbReference>
<reference evidence="1 3" key="1">
    <citation type="journal article" date="2018" name="MBio">
        <title>Comparative Genomics Reveals the Core Gene Toolbox for the Fungus-Insect Symbiosis.</title>
        <authorList>
            <person name="Wang Y."/>
            <person name="Stata M."/>
            <person name="Wang W."/>
            <person name="Stajich J.E."/>
            <person name="White M.M."/>
            <person name="Moncalvo J.M."/>
        </authorList>
    </citation>
    <scope>NUCLEOTIDE SEQUENCE [LARGE SCALE GENOMIC DNA]</scope>
    <source>
        <strain evidence="1 3">SC-DP-2</strain>
    </source>
</reference>
<keyword evidence="3" id="KW-1185">Reference proteome</keyword>